<dbReference type="GO" id="GO:0005739">
    <property type="term" value="C:mitochondrion"/>
    <property type="evidence" value="ECO:0007669"/>
    <property type="project" value="UniProtKB-SubCell"/>
</dbReference>
<dbReference type="InterPro" id="IPR001179">
    <property type="entry name" value="PPIase_FKBP_dom"/>
</dbReference>
<evidence type="ECO:0000256" key="9">
    <source>
        <dbReference type="ARBA" id="ARBA00022701"/>
    </source>
</evidence>
<dbReference type="PANTHER" id="PTHR46512">
    <property type="entry name" value="PEPTIDYLPROLYL ISOMERASE"/>
    <property type="match status" value="1"/>
</dbReference>
<dbReference type="GO" id="GO:0003755">
    <property type="term" value="F:peptidyl-prolyl cis-trans isomerase activity"/>
    <property type="evidence" value="ECO:0007669"/>
    <property type="project" value="UniProtKB-KW"/>
</dbReference>
<dbReference type="PROSITE" id="PS50005">
    <property type="entry name" value="TPR"/>
    <property type="match status" value="2"/>
</dbReference>
<sequence>QVIKREGTGTESPMIGDKVTVHYTGWLLDGTKFDSSLDRKDKFTFDLGKGNVIKAWDIAVATMKAGEICRITCKPEYAYGSAGSPPKIPPNATLIFEVNYFDEGLVIPCITCATCCSLQKCLLVSLAHFVFLLPVQFEGRHGDRVFDKRELQFEIGEGDNYDLPHGLEKAIQKMEKSEESVFYLKPNYGFGSAGKEKFQIPPDAELQYEVKLINFEKAKESWEMKTEEKLEQSSIVKERGTQYFKEGKYKRATLQYKKIVSWLEHESGLPDEEDAKAKSLRLAAHLNLAMCHLKLKEYSQALENCNKALELDSSNEKGLFRRGEAHLAVNDFELARDDFQKVIQLYPSNKAAKVQLITCQQKIREQHEKEKKMYANMFQRLADKDLKVSGT</sequence>
<evidence type="ECO:0000256" key="11">
    <source>
        <dbReference type="ARBA" id="ARBA00022803"/>
    </source>
</evidence>
<feature type="domain" description="PPIase FKBP-type" evidence="21">
    <location>
        <begin position="135"/>
        <end position="216"/>
    </location>
</feature>
<feature type="non-terminal residue" evidence="22">
    <location>
        <position position="391"/>
    </location>
</feature>
<comment type="catalytic activity">
    <reaction evidence="1 19">
        <text>[protein]-peptidylproline (omega=180) = [protein]-peptidylproline (omega=0)</text>
        <dbReference type="Rhea" id="RHEA:16237"/>
        <dbReference type="Rhea" id="RHEA-COMP:10747"/>
        <dbReference type="Rhea" id="RHEA-COMP:10748"/>
        <dbReference type="ChEBI" id="CHEBI:83833"/>
        <dbReference type="ChEBI" id="CHEBI:83834"/>
        <dbReference type="EC" id="5.2.1.8"/>
    </reaction>
</comment>
<evidence type="ECO:0000256" key="19">
    <source>
        <dbReference type="PROSITE-ProRule" id="PRU00277"/>
    </source>
</evidence>
<dbReference type="SUPFAM" id="SSF48452">
    <property type="entry name" value="TPR-like"/>
    <property type="match status" value="1"/>
</dbReference>
<keyword evidence="12" id="KW-0007">Acetylation</keyword>
<feature type="repeat" description="TPR" evidence="20">
    <location>
        <begin position="282"/>
        <end position="315"/>
    </location>
</feature>
<dbReference type="InterPro" id="IPR046357">
    <property type="entry name" value="PPIase_dom_sf"/>
</dbReference>
<dbReference type="EC" id="5.2.1.8" evidence="19"/>
<dbReference type="EMBL" id="VZSV01000129">
    <property type="protein sequence ID" value="NXA52132.1"/>
    <property type="molecule type" value="Genomic_DNA"/>
</dbReference>
<evidence type="ECO:0000256" key="2">
    <source>
        <dbReference type="ARBA" id="ARBA00004123"/>
    </source>
</evidence>
<dbReference type="SUPFAM" id="SSF54534">
    <property type="entry name" value="FKBP-like"/>
    <property type="match status" value="2"/>
</dbReference>
<evidence type="ECO:0000313" key="22">
    <source>
        <dbReference type="EMBL" id="NXA52132.1"/>
    </source>
</evidence>
<name>A0A7K7WFV8_9AVES</name>
<comment type="subcellular location">
    <subcellularLocation>
        <location evidence="4">Cytoplasm</location>
        <location evidence="4">Cytoskeleton</location>
    </subcellularLocation>
    <subcellularLocation>
        <location evidence="5">Cytoplasm</location>
        <location evidence="5">Cytosol</location>
    </subcellularLocation>
    <subcellularLocation>
        <location evidence="3">Mitochondrion</location>
    </subcellularLocation>
    <subcellularLocation>
        <location evidence="2">Nucleus</location>
    </subcellularLocation>
</comment>
<dbReference type="AlphaFoldDB" id="A0A7K7WFV8"/>
<evidence type="ECO:0000256" key="1">
    <source>
        <dbReference type="ARBA" id="ARBA00000971"/>
    </source>
</evidence>
<dbReference type="Pfam" id="PF07719">
    <property type="entry name" value="TPR_2"/>
    <property type="match status" value="1"/>
</dbReference>
<dbReference type="Pfam" id="PF00254">
    <property type="entry name" value="FKBP_C"/>
    <property type="match status" value="2"/>
</dbReference>
<dbReference type="Gene3D" id="3.10.50.40">
    <property type="match status" value="2"/>
</dbReference>
<evidence type="ECO:0000256" key="17">
    <source>
        <dbReference type="ARBA" id="ARBA00023235"/>
    </source>
</evidence>
<feature type="domain" description="PPIase FKBP-type" evidence="21">
    <location>
        <begin position="16"/>
        <end position="104"/>
    </location>
</feature>
<dbReference type="GO" id="GO:0005829">
    <property type="term" value="C:cytosol"/>
    <property type="evidence" value="ECO:0007669"/>
    <property type="project" value="UniProtKB-SubCell"/>
</dbReference>
<dbReference type="SMART" id="SM00028">
    <property type="entry name" value="TPR"/>
    <property type="match status" value="3"/>
</dbReference>
<evidence type="ECO:0000256" key="18">
    <source>
        <dbReference type="ARBA" id="ARBA00023242"/>
    </source>
</evidence>
<keyword evidence="13 19" id="KW-0697">Rotamase</keyword>
<keyword evidence="8" id="KW-0597">Phosphoprotein</keyword>
<evidence type="ECO:0000256" key="20">
    <source>
        <dbReference type="PROSITE-ProRule" id="PRU00339"/>
    </source>
</evidence>
<dbReference type="PROSITE" id="PS50059">
    <property type="entry name" value="FKBP_PPIASE"/>
    <property type="match status" value="2"/>
</dbReference>
<keyword evidence="17 19" id="KW-0413">Isomerase</keyword>
<evidence type="ECO:0000256" key="3">
    <source>
        <dbReference type="ARBA" id="ARBA00004173"/>
    </source>
</evidence>
<feature type="non-terminal residue" evidence="22">
    <location>
        <position position="1"/>
    </location>
</feature>
<feature type="repeat" description="TPR" evidence="20">
    <location>
        <begin position="316"/>
        <end position="349"/>
    </location>
</feature>
<comment type="caution">
    <text evidence="22">The sequence shown here is derived from an EMBL/GenBank/DDBJ whole genome shotgun (WGS) entry which is preliminary data.</text>
</comment>
<keyword evidence="10" id="KW-0677">Repeat</keyword>
<dbReference type="Gene3D" id="1.25.40.10">
    <property type="entry name" value="Tetratricopeptide repeat domain"/>
    <property type="match status" value="1"/>
</dbReference>
<keyword evidence="9" id="KW-0493">Microtubule</keyword>
<evidence type="ECO:0000256" key="10">
    <source>
        <dbReference type="ARBA" id="ARBA00022737"/>
    </source>
</evidence>
<evidence type="ECO:0000256" key="4">
    <source>
        <dbReference type="ARBA" id="ARBA00004245"/>
    </source>
</evidence>
<dbReference type="Proteomes" id="UP000531559">
    <property type="component" value="Unassembled WGS sequence"/>
</dbReference>
<dbReference type="InterPro" id="IPR019734">
    <property type="entry name" value="TPR_rpt"/>
</dbReference>
<gene>
    <name evidence="22" type="primary">Fkbp4</name>
    <name evidence="22" type="ORF">NOTJUL_R03606</name>
</gene>
<dbReference type="GO" id="GO:0005874">
    <property type="term" value="C:microtubule"/>
    <property type="evidence" value="ECO:0007669"/>
    <property type="project" value="UniProtKB-KW"/>
</dbReference>
<keyword evidence="14" id="KW-0496">Mitochondrion</keyword>
<evidence type="ECO:0000256" key="8">
    <source>
        <dbReference type="ARBA" id="ARBA00022553"/>
    </source>
</evidence>
<keyword evidence="23" id="KW-1185">Reference proteome</keyword>
<reference evidence="22 23" key="1">
    <citation type="submission" date="2019-09" db="EMBL/GenBank/DDBJ databases">
        <title>Bird 10,000 Genomes (B10K) Project - Family phase.</title>
        <authorList>
            <person name="Zhang G."/>
        </authorList>
    </citation>
    <scope>NUCLEOTIDE SEQUENCE [LARGE SCALE GENOMIC DNA]</scope>
    <source>
        <strain evidence="22">B10K-MSB-01</strain>
    </source>
</reference>
<evidence type="ECO:0000256" key="16">
    <source>
        <dbReference type="ARBA" id="ARBA00023212"/>
    </source>
</evidence>
<evidence type="ECO:0000256" key="12">
    <source>
        <dbReference type="ARBA" id="ARBA00022990"/>
    </source>
</evidence>
<dbReference type="InterPro" id="IPR013105">
    <property type="entry name" value="TPR_2"/>
</dbReference>
<evidence type="ECO:0000256" key="6">
    <source>
        <dbReference type="ARBA" id="ARBA00022481"/>
    </source>
</evidence>
<dbReference type="InterPro" id="IPR050754">
    <property type="entry name" value="FKBP4/5/8-like"/>
</dbReference>
<dbReference type="OrthoDB" id="433738at2759"/>
<dbReference type="FunFam" id="3.10.50.40:FF:000006">
    <property type="entry name" value="Peptidyl-prolyl cis-trans isomerase"/>
    <property type="match status" value="1"/>
</dbReference>
<dbReference type="FunFam" id="1.25.40.10:FF:000008">
    <property type="entry name" value="Peptidylprolyl isomerase"/>
    <property type="match status" value="1"/>
</dbReference>
<evidence type="ECO:0000256" key="5">
    <source>
        <dbReference type="ARBA" id="ARBA00004514"/>
    </source>
</evidence>
<keyword evidence="18" id="KW-0539">Nucleus</keyword>
<keyword evidence="16" id="KW-0206">Cytoskeleton</keyword>
<keyword evidence="15" id="KW-0143">Chaperone</keyword>
<dbReference type="InterPro" id="IPR011990">
    <property type="entry name" value="TPR-like_helical_dom_sf"/>
</dbReference>
<keyword evidence="6" id="KW-0488">Methylation</keyword>
<dbReference type="FunFam" id="3.10.50.40:FF:000013">
    <property type="entry name" value="Peptidylprolyl isomerase"/>
    <property type="match status" value="1"/>
</dbReference>
<evidence type="ECO:0000259" key="21">
    <source>
        <dbReference type="PROSITE" id="PS50059"/>
    </source>
</evidence>
<evidence type="ECO:0000313" key="23">
    <source>
        <dbReference type="Proteomes" id="UP000531559"/>
    </source>
</evidence>
<keyword evidence="11 20" id="KW-0802">TPR repeat</keyword>
<evidence type="ECO:0000256" key="14">
    <source>
        <dbReference type="ARBA" id="ARBA00023128"/>
    </source>
</evidence>
<evidence type="ECO:0000256" key="7">
    <source>
        <dbReference type="ARBA" id="ARBA00022490"/>
    </source>
</evidence>
<keyword evidence="7" id="KW-0963">Cytoplasm</keyword>
<dbReference type="GO" id="GO:0005634">
    <property type="term" value="C:nucleus"/>
    <property type="evidence" value="ECO:0007669"/>
    <property type="project" value="UniProtKB-SubCell"/>
</dbReference>
<evidence type="ECO:0000256" key="13">
    <source>
        <dbReference type="ARBA" id="ARBA00023110"/>
    </source>
</evidence>
<proteinExistence type="predicted"/>
<protein>
    <recommendedName>
        <fullName evidence="19">peptidylprolyl isomerase</fullName>
        <ecNumber evidence="19">5.2.1.8</ecNumber>
    </recommendedName>
</protein>
<organism evidence="22 23">
    <name type="scientific">Nothocercus julius</name>
    <dbReference type="NCBI Taxonomy" id="2585813"/>
    <lineage>
        <taxon>Eukaryota</taxon>
        <taxon>Metazoa</taxon>
        <taxon>Chordata</taxon>
        <taxon>Craniata</taxon>
        <taxon>Vertebrata</taxon>
        <taxon>Euteleostomi</taxon>
        <taxon>Archelosauria</taxon>
        <taxon>Archosauria</taxon>
        <taxon>Dinosauria</taxon>
        <taxon>Saurischia</taxon>
        <taxon>Theropoda</taxon>
        <taxon>Coelurosauria</taxon>
        <taxon>Aves</taxon>
        <taxon>Palaeognathae</taxon>
        <taxon>Tinamiformes</taxon>
        <taxon>Tinamidae</taxon>
        <taxon>Nothocercus</taxon>
    </lineage>
</organism>
<evidence type="ECO:0000256" key="15">
    <source>
        <dbReference type="ARBA" id="ARBA00023186"/>
    </source>
</evidence>
<accession>A0A7K7WFV8</accession>
<dbReference type="Pfam" id="PF00515">
    <property type="entry name" value="TPR_1"/>
    <property type="match status" value="1"/>
</dbReference>
<dbReference type="PANTHER" id="PTHR46512:SF9">
    <property type="entry name" value="PEPTIDYLPROLYL ISOMERASE"/>
    <property type="match status" value="1"/>
</dbReference>